<sequence length="130" mass="14234">MVCFALCLLLLPPLLAVAKFLKVLTNNCALLTGCLAEPTAHRKQVSGAYSGMVIVVVLNGIAKQTNSSRWRRHVYHDKLPAQVSLPSLSHSSHPVLCVLFAFCFCVLFVFLCASLCVCCCCRRCLLSLSF</sequence>
<evidence type="ECO:0000256" key="2">
    <source>
        <dbReference type="SAM" id="SignalP"/>
    </source>
</evidence>
<comment type="caution">
    <text evidence="3">The sequence shown here is derived from an EMBL/GenBank/DDBJ whole genome shotgun (WGS) entry which is preliminary data.</text>
</comment>
<feature type="transmembrane region" description="Helical" evidence="1">
    <location>
        <begin position="95"/>
        <end position="117"/>
    </location>
</feature>
<keyword evidence="2" id="KW-0732">Signal</keyword>
<evidence type="ECO:0000256" key="1">
    <source>
        <dbReference type="SAM" id="Phobius"/>
    </source>
</evidence>
<keyword evidence="1" id="KW-0812">Transmembrane</keyword>
<keyword evidence="1" id="KW-0472">Membrane</keyword>
<reference evidence="3" key="1">
    <citation type="submission" date="2021-02" db="EMBL/GenBank/DDBJ databases">
        <authorList>
            <person name="Dougan E. K."/>
            <person name="Rhodes N."/>
            <person name="Thang M."/>
            <person name="Chan C."/>
        </authorList>
    </citation>
    <scope>NUCLEOTIDE SEQUENCE</scope>
</reference>
<proteinExistence type="predicted"/>
<protein>
    <recommendedName>
        <fullName evidence="5">Secreted protein</fullName>
    </recommendedName>
</protein>
<name>A0A813GHA6_POLGL</name>
<dbReference type="Proteomes" id="UP000654075">
    <property type="component" value="Unassembled WGS sequence"/>
</dbReference>
<feature type="chain" id="PRO_5032777701" description="Secreted protein" evidence="2">
    <location>
        <begin position="19"/>
        <end position="130"/>
    </location>
</feature>
<evidence type="ECO:0000313" key="4">
    <source>
        <dbReference type="Proteomes" id="UP000654075"/>
    </source>
</evidence>
<organism evidence="3 4">
    <name type="scientific">Polarella glacialis</name>
    <name type="common">Dinoflagellate</name>
    <dbReference type="NCBI Taxonomy" id="89957"/>
    <lineage>
        <taxon>Eukaryota</taxon>
        <taxon>Sar</taxon>
        <taxon>Alveolata</taxon>
        <taxon>Dinophyceae</taxon>
        <taxon>Suessiales</taxon>
        <taxon>Suessiaceae</taxon>
        <taxon>Polarella</taxon>
    </lineage>
</organism>
<feature type="signal peptide" evidence="2">
    <location>
        <begin position="1"/>
        <end position="18"/>
    </location>
</feature>
<dbReference type="AlphaFoldDB" id="A0A813GHA6"/>
<accession>A0A813GHA6</accession>
<evidence type="ECO:0000313" key="3">
    <source>
        <dbReference type="EMBL" id="CAE8622263.1"/>
    </source>
</evidence>
<gene>
    <name evidence="3" type="ORF">PGLA1383_LOCUS39718</name>
</gene>
<keyword evidence="1" id="KW-1133">Transmembrane helix</keyword>
<keyword evidence="4" id="KW-1185">Reference proteome</keyword>
<feature type="transmembrane region" description="Helical" evidence="1">
    <location>
        <begin position="45"/>
        <end position="62"/>
    </location>
</feature>
<dbReference type="EMBL" id="CAJNNV010027934">
    <property type="protein sequence ID" value="CAE8622263.1"/>
    <property type="molecule type" value="Genomic_DNA"/>
</dbReference>
<evidence type="ECO:0008006" key="5">
    <source>
        <dbReference type="Google" id="ProtNLM"/>
    </source>
</evidence>